<gene>
    <name evidence="2" type="ORF">NA57DRAFT_76030</name>
</gene>
<accession>A0A9P4IIH0</accession>
<dbReference type="EMBL" id="ML978126">
    <property type="protein sequence ID" value="KAF2098791.1"/>
    <property type="molecule type" value="Genomic_DNA"/>
</dbReference>
<keyword evidence="1" id="KW-0175">Coiled coil</keyword>
<keyword evidence="3" id="KW-1185">Reference proteome</keyword>
<reference evidence="2" key="1">
    <citation type="journal article" date="2020" name="Stud. Mycol.">
        <title>101 Dothideomycetes genomes: a test case for predicting lifestyles and emergence of pathogens.</title>
        <authorList>
            <person name="Haridas S."/>
            <person name="Albert R."/>
            <person name="Binder M."/>
            <person name="Bloem J."/>
            <person name="Labutti K."/>
            <person name="Salamov A."/>
            <person name="Andreopoulos B."/>
            <person name="Baker S."/>
            <person name="Barry K."/>
            <person name="Bills G."/>
            <person name="Bluhm B."/>
            <person name="Cannon C."/>
            <person name="Castanera R."/>
            <person name="Culley D."/>
            <person name="Daum C."/>
            <person name="Ezra D."/>
            <person name="Gonzalez J."/>
            <person name="Henrissat B."/>
            <person name="Kuo A."/>
            <person name="Liang C."/>
            <person name="Lipzen A."/>
            <person name="Lutzoni F."/>
            <person name="Magnuson J."/>
            <person name="Mondo S."/>
            <person name="Nolan M."/>
            <person name="Ohm R."/>
            <person name="Pangilinan J."/>
            <person name="Park H.-J."/>
            <person name="Ramirez L."/>
            <person name="Alfaro M."/>
            <person name="Sun H."/>
            <person name="Tritt A."/>
            <person name="Yoshinaga Y."/>
            <person name="Zwiers L.-H."/>
            <person name="Turgeon B."/>
            <person name="Goodwin S."/>
            <person name="Spatafora J."/>
            <person name="Crous P."/>
            <person name="Grigoriev I."/>
        </authorList>
    </citation>
    <scope>NUCLEOTIDE SEQUENCE</scope>
    <source>
        <strain evidence="2">CBS 133067</strain>
    </source>
</reference>
<dbReference type="OrthoDB" id="5314201at2759"/>
<dbReference type="AlphaFoldDB" id="A0A9P4IIH0"/>
<protein>
    <recommendedName>
        <fullName evidence="4">HAUS augmin-like complex subunit 3 N-terminal domain-containing protein</fullName>
    </recommendedName>
</protein>
<organism evidence="2 3">
    <name type="scientific">Rhizodiscina lignyota</name>
    <dbReference type="NCBI Taxonomy" id="1504668"/>
    <lineage>
        <taxon>Eukaryota</taxon>
        <taxon>Fungi</taxon>
        <taxon>Dikarya</taxon>
        <taxon>Ascomycota</taxon>
        <taxon>Pezizomycotina</taxon>
        <taxon>Dothideomycetes</taxon>
        <taxon>Pleosporomycetidae</taxon>
        <taxon>Aulographales</taxon>
        <taxon>Rhizodiscinaceae</taxon>
        <taxon>Rhizodiscina</taxon>
    </lineage>
</organism>
<proteinExistence type="predicted"/>
<evidence type="ECO:0008006" key="4">
    <source>
        <dbReference type="Google" id="ProtNLM"/>
    </source>
</evidence>
<name>A0A9P4IIH0_9PEZI</name>
<evidence type="ECO:0000313" key="3">
    <source>
        <dbReference type="Proteomes" id="UP000799772"/>
    </source>
</evidence>
<sequence length="509" mass="56375">MDDLLRALKARDIALTRDDVQWAFDSPQTKDEITAWVREYLKPATLLSKDEVKLHENLRRQGIQPLTPGSHAVNEDDLLSAIESLESSTAAIEKHQKVLEGQKSALQQLIGRNFSHESVETERDEHPGLPDAHESSRLKVAVEETVESINEDVSTTSDMVTSTVRSLATYASERLSSDDQTLEAISKLDLQNSQGPQMTDTKIIEQWCRSLVSFRTAEVKARIESIYNSAVTEASEGAVDTSLDSNSQQEKDALQSELQTLREEIASVAEMVVENELRKPVVTFIERSASERVRAQREWLDYVLSSFRYIIGRLDCLEACASDLNVFHSALREINEALESSQSENISDAVATPTTSHKTRHTSAYSEVIRAGRKGSATLDDDDILRLLRNLDIDIPSKTNSTAHAIVANSLASRSTRLQTQFTAAELSTLQTLGEYLEHQDANAQSALSTLYANTAYWTKSLSNPLLGAEIASLEAAMNGVGTSISKIEGNQGDVEPVGLKIMRRKWNR</sequence>
<evidence type="ECO:0000256" key="1">
    <source>
        <dbReference type="SAM" id="Coils"/>
    </source>
</evidence>
<evidence type="ECO:0000313" key="2">
    <source>
        <dbReference type="EMBL" id="KAF2098791.1"/>
    </source>
</evidence>
<feature type="coiled-coil region" evidence="1">
    <location>
        <begin position="244"/>
        <end position="271"/>
    </location>
</feature>
<comment type="caution">
    <text evidence="2">The sequence shown here is derived from an EMBL/GenBank/DDBJ whole genome shotgun (WGS) entry which is preliminary data.</text>
</comment>
<dbReference type="Proteomes" id="UP000799772">
    <property type="component" value="Unassembled WGS sequence"/>
</dbReference>